<keyword evidence="1" id="KW-0732">Signal</keyword>
<dbReference type="PANTHER" id="PTHR46361">
    <property type="entry name" value="ELECTRON CARRIER/ PROTEIN DISULFIDE OXIDOREDUCTASE"/>
    <property type="match status" value="1"/>
</dbReference>
<feature type="chain" id="PRO_5029635025" description="DUF547 domain-containing protein" evidence="1">
    <location>
        <begin position="28"/>
        <end position="317"/>
    </location>
</feature>
<evidence type="ECO:0000256" key="1">
    <source>
        <dbReference type="SAM" id="SignalP"/>
    </source>
</evidence>
<evidence type="ECO:0000259" key="2">
    <source>
        <dbReference type="Pfam" id="PF04784"/>
    </source>
</evidence>
<dbReference type="KEGG" id="spu:100890992"/>
<feature type="domain" description="DUF547" evidence="2">
    <location>
        <begin position="96"/>
        <end position="223"/>
    </location>
</feature>
<feature type="signal peptide" evidence="1">
    <location>
        <begin position="1"/>
        <end position="27"/>
    </location>
</feature>
<evidence type="ECO:0000313" key="3">
    <source>
        <dbReference type="EnsemblMetazoa" id="XP_003728428"/>
    </source>
</evidence>
<sequence length="317" mass="35733">MKARKRNAPKHTLVELLIISIIIMAEANSGIKYNILNKPRSALDLAAELQRCILKIKASCMSEDGSGVDYFKLCESDLYIDYQAKTRELNSIDLRPLTSDQRKAFFINIYNALTIHALAAQPELPSTVLEVQDFWKTSSYTIAGQVYSLDDIEHGILRKNKPHPSTKKSCFQDNDPRLPYMVDILDARIHFALNCGAESCPPISVYTEQNLERALQMASRNYLNQEVTVDTDSKQINLPSLLKWYGSDAAETDVDVVRWTIPFLEEGKAAQVQELITLKDSGSKVTIGYRPYSWKINSIQIGEESVSGESKEKCSKM</sequence>
<evidence type="ECO:0000313" key="4">
    <source>
        <dbReference type="Proteomes" id="UP000007110"/>
    </source>
</evidence>
<dbReference type="EnsemblMetazoa" id="XM_003728380">
    <property type="protein sequence ID" value="XP_003728428"/>
    <property type="gene ID" value="LOC100890992"/>
</dbReference>
<dbReference type="GeneID" id="100890992"/>
<accession>A0A7M7LPJ8</accession>
<name>A0A7M7LPJ8_STRPU</name>
<dbReference type="InterPro" id="IPR006869">
    <property type="entry name" value="DUF547"/>
</dbReference>
<reference evidence="4" key="1">
    <citation type="submission" date="2015-02" db="EMBL/GenBank/DDBJ databases">
        <title>Genome sequencing for Strongylocentrotus purpuratus.</title>
        <authorList>
            <person name="Murali S."/>
            <person name="Liu Y."/>
            <person name="Vee V."/>
            <person name="English A."/>
            <person name="Wang M."/>
            <person name="Skinner E."/>
            <person name="Han Y."/>
            <person name="Muzny D.M."/>
            <person name="Worley K.C."/>
            <person name="Gibbs R.A."/>
        </authorList>
    </citation>
    <scope>NUCLEOTIDE SEQUENCE</scope>
</reference>
<dbReference type="InParanoid" id="A0A7M7LPJ8"/>
<dbReference type="PANTHER" id="PTHR46361:SF3">
    <property type="entry name" value="ELECTRON CARRIER_ PROTEIN DISULFIDE OXIDOREDUCTASE"/>
    <property type="match status" value="1"/>
</dbReference>
<organism evidence="3 4">
    <name type="scientific">Strongylocentrotus purpuratus</name>
    <name type="common">Purple sea urchin</name>
    <dbReference type="NCBI Taxonomy" id="7668"/>
    <lineage>
        <taxon>Eukaryota</taxon>
        <taxon>Metazoa</taxon>
        <taxon>Echinodermata</taxon>
        <taxon>Eleutherozoa</taxon>
        <taxon>Echinozoa</taxon>
        <taxon>Echinoidea</taxon>
        <taxon>Euechinoidea</taxon>
        <taxon>Echinacea</taxon>
        <taxon>Camarodonta</taxon>
        <taxon>Echinidea</taxon>
        <taxon>Strongylocentrotidae</taxon>
        <taxon>Strongylocentrotus</taxon>
    </lineage>
</organism>
<keyword evidence="4" id="KW-1185">Reference proteome</keyword>
<dbReference type="OMA" id="DNSICHA"/>
<dbReference type="Pfam" id="PF04784">
    <property type="entry name" value="DUF547"/>
    <property type="match status" value="1"/>
</dbReference>
<dbReference type="OrthoDB" id="418495at2759"/>
<protein>
    <recommendedName>
        <fullName evidence="2">DUF547 domain-containing protein</fullName>
    </recommendedName>
</protein>
<proteinExistence type="predicted"/>
<dbReference type="RefSeq" id="XP_003728428.2">
    <property type="nucleotide sequence ID" value="XM_003728380.3"/>
</dbReference>
<dbReference type="Proteomes" id="UP000007110">
    <property type="component" value="Unassembled WGS sequence"/>
</dbReference>
<reference evidence="3" key="2">
    <citation type="submission" date="2021-01" db="UniProtKB">
        <authorList>
            <consortium name="EnsemblMetazoa"/>
        </authorList>
    </citation>
    <scope>IDENTIFICATION</scope>
</reference>
<dbReference type="AlphaFoldDB" id="A0A7M7LPJ8"/>